<reference evidence="1" key="1">
    <citation type="submission" date="2020-05" db="EMBL/GenBank/DDBJ databases">
        <title>Large-scale comparative analyses of tick genomes elucidate their genetic diversity and vector capacities.</title>
        <authorList>
            <person name="Jia N."/>
            <person name="Wang J."/>
            <person name="Shi W."/>
            <person name="Du L."/>
            <person name="Sun Y."/>
            <person name="Zhan W."/>
            <person name="Jiang J."/>
            <person name="Wang Q."/>
            <person name="Zhang B."/>
            <person name="Ji P."/>
            <person name="Sakyi L.B."/>
            <person name="Cui X."/>
            <person name="Yuan T."/>
            <person name="Jiang B."/>
            <person name="Yang W."/>
            <person name="Lam T.T.-Y."/>
            <person name="Chang Q."/>
            <person name="Ding S."/>
            <person name="Wang X."/>
            <person name="Zhu J."/>
            <person name="Ruan X."/>
            <person name="Zhao L."/>
            <person name="Wei J."/>
            <person name="Que T."/>
            <person name="Du C."/>
            <person name="Cheng J."/>
            <person name="Dai P."/>
            <person name="Han X."/>
            <person name="Huang E."/>
            <person name="Gao Y."/>
            <person name="Liu J."/>
            <person name="Shao H."/>
            <person name="Ye R."/>
            <person name="Li L."/>
            <person name="Wei W."/>
            <person name="Wang X."/>
            <person name="Wang C."/>
            <person name="Yang T."/>
            <person name="Huo Q."/>
            <person name="Li W."/>
            <person name="Guo W."/>
            <person name="Chen H."/>
            <person name="Zhou L."/>
            <person name="Ni X."/>
            <person name="Tian J."/>
            <person name="Zhou Y."/>
            <person name="Sheng Y."/>
            <person name="Liu T."/>
            <person name="Pan Y."/>
            <person name="Xia L."/>
            <person name="Li J."/>
            <person name="Zhao F."/>
            <person name="Cao W."/>
        </authorList>
    </citation>
    <scope>NUCLEOTIDE SEQUENCE</scope>
    <source>
        <strain evidence="1">Hyas-2018</strain>
    </source>
</reference>
<evidence type="ECO:0000313" key="2">
    <source>
        <dbReference type="Proteomes" id="UP000821845"/>
    </source>
</evidence>
<protein>
    <submittedName>
        <fullName evidence="1">Uncharacterized protein</fullName>
    </submittedName>
</protein>
<accession>A0ACB7SES4</accession>
<proteinExistence type="predicted"/>
<comment type="caution">
    <text evidence="1">The sequence shown here is derived from an EMBL/GenBank/DDBJ whole genome shotgun (WGS) entry which is preliminary data.</text>
</comment>
<organism evidence="1 2">
    <name type="scientific">Hyalomma asiaticum</name>
    <name type="common">Tick</name>
    <dbReference type="NCBI Taxonomy" id="266040"/>
    <lineage>
        <taxon>Eukaryota</taxon>
        <taxon>Metazoa</taxon>
        <taxon>Ecdysozoa</taxon>
        <taxon>Arthropoda</taxon>
        <taxon>Chelicerata</taxon>
        <taxon>Arachnida</taxon>
        <taxon>Acari</taxon>
        <taxon>Parasitiformes</taxon>
        <taxon>Ixodida</taxon>
        <taxon>Ixodoidea</taxon>
        <taxon>Ixodidae</taxon>
        <taxon>Hyalomminae</taxon>
        <taxon>Hyalomma</taxon>
    </lineage>
</organism>
<evidence type="ECO:0000313" key="1">
    <source>
        <dbReference type="EMBL" id="KAH6931657.1"/>
    </source>
</evidence>
<sequence length="138" mass="14581">MRITFAGGCIAALAVAWHLVVVYGASADATVAASAGRSGPGEQVSASCFRAAALPLPVPAVGRLWECPRERRETSDADRWSIVGARASRRRCLPCLRRSLGVTPCVRSACISSKAVPMAKAMRARKLVYRGVQLAGDV</sequence>
<keyword evidence="2" id="KW-1185">Reference proteome</keyword>
<dbReference type="EMBL" id="CM023485">
    <property type="protein sequence ID" value="KAH6931657.1"/>
    <property type="molecule type" value="Genomic_DNA"/>
</dbReference>
<dbReference type="Proteomes" id="UP000821845">
    <property type="component" value="Chromosome 5"/>
</dbReference>
<name>A0ACB7SES4_HYAAI</name>
<gene>
    <name evidence="1" type="ORF">HPB50_026436</name>
</gene>